<name>A0A9X2Y173_9BACT</name>
<dbReference type="Proteomes" id="UP001155483">
    <property type="component" value="Unassembled WGS sequence"/>
</dbReference>
<dbReference type="AlphaFoldDB" id="A0A9X2Y173"/>
<dbReference type="RefSeq" id="WP_279300285.1">
    <property type="nucleotide sequence ID" value="NZ_JAOTIF010000051.1"/>
</dbReference>
<comment type="caution">
    <text evidence="1">The sequence shown here is derived from an EMBL/GenBank/DDBJ whole genome shotgun (WGS) entry which is preliminary data.</text>
</comment>
<accession>A0A9X2Y173</accession>
<keyword evidence="2" id="KW-1185">Reference proteome</keyword>
<reference evidence="1" key="2">
    <citation type="submission" date="2023-04" db="EMBL/GenBank/DDBJ databases">
        <title>Paracnuella aquatica gen. nov., sp. nov., a member of the family Chitinophagaceae isolated from a hot spring.</title>
        <authorList>
            <person name="Wang C."/>
        </authorList>
    </citation>
    <scope>NUCLEOTIDE SEQUENCE</scope>
    <source>
        <strain evidence="1">LB-8</strain>
    </source>
</reference>
<evidence type="ECO:0000313" key="1">
    <source>
        <dbReference type="EMBL" id="MCU7552850.1"/>
    </source>
</evidence>
<reference evidence="1" key="1">
    <citation type="submission" date="2022-09" db="EMBL/GenBank/DDBJ databases">
        <authorList>
            <person name="Yuan C."/>
            <person name="Ke Z."/>
        </authorList>
    </citation>
    <scope>NUCLEOTIDE SEQUENCE</scope>
    <source>
        <strain evidence="1">LB-8</strain>
    </source>
</reference>
<proteinExistence type="predicted"/>
<protein>
    <submittedName>
        <fullName evidence="1">Uncharacterized protein</fullName>
    </submittedName>
</protein>
<sequence length="167" mass="19874">MNLVELANRERELYEVVTSLQGTMEEKIKQLKERGVFEEYRRIHQQYAQLHNQETEALKRGLFLTWYSTVEPPCFTGIKELDSAAENQIISTLDRQLEQGIIDYELDWMLSYYANLEFAFERFKGYESLQKKLQNPPLELPRHIDNEGMLKRGQMGLYWNSLEVFNK</sequence>
<evidence type="ECO:0000313" key="2">
    <source>
        <dbReference type="Proteomes" id="UP001155483"/>
    </source>
</evidence>
<dbReference type="EMBL" id="JAOTIF010000051">
    <property type="protein sequence ID" value="MCU7552850.1"/>
    <property type="molecule type" value="Genomic_DNA"/>
</dbReference>
<gene>
    <name evidence="1" type="ORF">OCK74_27270</name>
</gene>
<organism evidence="1 2">
    <name type="scientific">Paraflavisolibacter caeni</name>
    <dbReference type="NCBI Taxonomy" id="2982496"/>
    <lineage>
        <taxon>Bacteria</taxon>
        <taxon>Pseudomonadati</taxon>
        <taxon>Bacteroidota</taxon>
        <taxon>Chitinophagia</taxon>
        <taxon>Chitinophagales</taxon>
        <taxon>Chitinophagaceae</taxon>
        <taxon>Paraflavisolibacter</taxon>
    </lineage>
</organism>